<keyword evidence="6" id="KW-0175">Coiled coil</keyword>
<dbReference type="Gene3D" id="3.40.50.300">
    <property type="entry name" value="P-loop containing nucleotide triphosphate hydrolases"/>
    <property type="match status" value="2"/>
</dbReference>
<evidence type="ECO:0000313" key="9">
    <source>
        <dbReference type="Proteomes" id="UP001597568"/>
    </source>
</evidence>
<dbReference type="InterPro" id="IPR027417">
    <property type="entry name" value="P-loop_NTPase"/>
</dbReference>
<proteinExistence type="inferred from homology"/>
<reference evidence="9" key="1">
    <citation type="journal article" date="2019" name="Int. J. Syst. Evol. Microbiol.">
        <title>The Global Catalogue of Microorganisms (GCM) 10K type strain sequencing project: providing services to taxonomists for standard genome sequencing and annotation.</title>
        <authorList>
            <consortium name="The Broad Institute Genomics Platform"/>
            <consortium name="The Broad Institute Genome Sequencing Center for Infectious Disease"/>
            <person name="Wu L."/>
            <person name="Ma J."/>
        </authorList>
    </citation>
    <scope>NUCLEOTIDE SEQUENCE [LARGE SCALE GENOMIC DNA]</scope>
    <source>
        <strain evidence="9">KCTC 33522</strain>
    </source>
</reference>
<protein>
    <submittedName>
        <fullName evidence="8">DEAD/DEAH box helicase</fullName>
    </submittedName>
</protein>
<sequence>MPIPFIPMLLGVAAVGISSAAVSFLFGELTEEEKRKQEQMRKEAEQFKNEQAELARQYCSDPILNAEQLQRELQQQYDENQRAQYETFTKRYKNMTFAHMKEAENIREQIREARNRMNDVIKKEKTILRKEALNYLFRELQVGFEKAEAYVSYLKGHSAMISKYQYELDAEDFLFEFRLPEHYPYVGKIIYVQKEAFNDAYLEQSLNKYTSYTMHVVDEEERHELPDNANIPLFIENYVKKEGLYEASIGKGMFSLVALQQSKVGVQATVAAYTERGHIEMSYKGVPLSMRINDLKNPLKVPLIDSTVRVYPISWHGLLRNKVYVSEKYEDSLRAFQFTTLPIVFDEVGADEFINYYEKQNQDCSSEEWKIGPIEESFLKLQLSDFLIFRVEMIQTEKPYLRFDRLLPLSDAFKVDDIFLVMDAEFELVVDSEMHLLNEESFQNMYDLNTMIVKEIQIQEQLKNSKEGLQFFGKWAEVTEQLIHYLSKGSTISCQLGGGQVSVKQLPLGKLFKHSYDILNPDEIIQALNEQLSNERPQFFIDKQLKVEFDETNSHLIYYSNNRELTFAHQTVTVYEKNYCYPEQQQLLALESFREGTLVNAKLQPFILNGKNVESETVPLPLLTFKNKGLLTNPSQKYAVELGLKEQNIALVQGPPGTGKTTVIRELIHQHLKLSPNMRILIVSQANVAIDNVLKGLDEQLTAQMIRCGNVDKIDEALQPISFDEKYATYTKLLDESEVAENLSPYAKQWQQIVSNDDRSQAPIIGEIFVRNHKIVGATCLGLMQRKIGLNRVIFDLVIIDEAGKALPAELLIPINRAKKCIIIGDHKQLPPVINPALYDAEKVELVEAEYCQNDLFTTSLFKRLYETLPETNKTMLNTQYRMPAIIGNMISKFFYDGQLISHESTHQRKTKYFDHHLNLLNMDNDFTYQEQKINQTITNEREAEIVVQLVEEIRKTLPINEKIAVICPYKGQNRFIRNMFRQQGIDIYEQNISVNTIDAYQGDEAEIVLYCMTRAKRKTAYFSDEARLNVAFSRVKNDLLVIGSLNYLKKYGDAHIVSKIAQYIETHGKTYTYEQLMQKAVVENI</sequence>
<dbReference type="InterPro" id="IPR050534">
    <property type="entry name" value="Coronavir_polyprotein_1ab"/>
</dbReference>
<evidence type="ECO:0000256" key="1">
    <source>
        <dbReference type="ARBA" id="ARBA00007913"/>
    </source>
</evidence>
<dbReference type="SUPFAM" id="SSF52540">
    <property type="entry name" value="P-loop containing nucleoside triphosphate hydrolases"/>
    <property type="match status" value="1"/>
</dbReference>
<name>A0ABW5Y1X6_9BACL</name>
<comment type="similarity">
    <text evidence="1">Belongs to the DNA2/NAM7 helicase family.</text>
</comment>
<dbReference type="Pfam" id="PF13087">
    <property type="entry name" value="AAA_12"/>
    <property type="match status" value="1"/>
</dbReference>
<evidence type="ECO:0000313" key="8">
    <source>
        <dbReference type="EMBL" id="MFD2869272.1"/>
    </source>
</evidence>
<evidence type="ECO:0000256" key="3">
    <source>
        <dbReference type="ARBA" id="ARBA00022801"/>
    </source>
</evidence>
<dbReference type="InterPro" id="IPR041677">
    <property type="entry name" value="DNA2/NAM7_AAA_11"/>
</dbReference>
<dbReference type="Pfam" id="PF13086">
    <property type="entry name" value="AAA_11"/>
    <property type="match status" value="2"/>
</dbReference>
<dbReference type="CDD" id="cd18808">
    <property type="entry name" value="SF1_C_Upf1"/>
    <property type="match status" value="1"/>
</dbReference>
<evidence type="ECO:0000256" key="6">
    <source>
        <dbReference type="SAM" id="Coils"/>
    </source>
</evidence>
<evidence type="ECO:0000256" key="2">
    <source>
        <dbReference type="ARBA" id="ARBA00022741"/>
    </source>
</evidence>
<dbReference type="InterPro" id="IPR041679">
    <property type="entry name" value="DNA2/NAM7-like_C"/>
</dbReference>
<dbReference type="PANTHER" id="PTHR43788:SF8">
    <property type="entry name" value="DNA-BINDING PROTEIN SMUBP-2"/>
    <property type="match status" value="1"/>
</dbReference>
<dbReference type="InterPro" id="IPR047187">
    <property type="entry name" value="SF1_C_Upf1"/>
</dbReference>
<feature type="coiled-coil region" evidence="6">
    <location>
        <begin position="30"/>
        <end position="123"/>
    </location>
</feature>
<evidence type="ECO:0000259" key="7">
    <source>
        <dbReference type="SMART" id="SM00382"/>
    </source>
</evidence>
<keyword evidence="9" id="KW-1185">Reference proteome</keyword>
<feature type="domain" description="AAA+ ATPase" evidence="7">
    <location>
        <begin position="646"/>
        <end position="848"/>
    </location>
</feature>
<accession>A0ABW5Y1X6</accession>
<keyword evidence="2" id="KW-0547">Nucleotide-binding</keyword>
<dbReference type="InterPro" id="IPR003593">
    <property type="entry name" value="AAA+_ATPase"/>
</dbReference>
<keyword evidence="3" id="KW-0378">Hydrolase</keyword>
<keyword evidence="4 8" id="KW-0347">Helicase</keyword>
<comment type="caution">
    <text evidence="8">The sequence shown here is derived from an EMBL/GenBank/DDBJ whole genome shotgun (WGS) entry which is preliminary data.</text>
</comment>
<keyword evidence="5" id="KW-0067">ATP-binding</keyword>
<gene>
    <name evidence="8" type="ORF">ACFSY7_12325</name>
</gene>
<dbReference type="EMBL" id="JBHUOR010000109">
    <property type="protein sequence ID" value="MFD2869272.1"/>
    <property type="molecule type" value="Genomic_DNA"/>
</dbReference>
<organism evidence="8 9">
    <name type="scientific">Kurthia populi</name>
    <dbReference type="NCBI Taxonomy" id="1562132"/>
    <lineage>
        <taxon>Bacteria</taxon>
        <taxon>Bacillati</taxon>
        <taxon>Bacillota</taxon>
        <taxon>Bacilli</taxon>
        <taxon>Bacillales</taxon>
        <taxon>Caryophanaceae</taxon>
        <taxon>Kurthia</taxon>
    </lineage>
</organism>
<evidence type="ECO:0000256" key="4">
    <source>
        <dbReference type="ARBA" id="ARBA00022806"/>
    </source>
</evidence>
<dbReference type="SMART" id="SM00382">
    <property type="entry name" value="AAA"/>
    <property type="match status" value="1"/>
</dbReference>
<dbReference type="Proteomes" id="UP001597568">
    <property type="component" value="Unassembled WGS sequence"/>
</dbReference>
<dbReference type="PANTHER" id="PTHR43788">
    <property type="entry name" value="DNA2/NAM7 HELICASE FAMILY MEMBER"/>
    <property type="match status" value="1"/>
</dbReference>
<dbReference type="GO" id="GO:0004386">
    <property type="term" value="F:helicase activity"/>
    <property type="evidence" value="ECO:0007669"/>
    <property type="project" value="UniProtKB-KW"/>
</dbReference>
<evidence type="ECO:0000256" key="5">
    <source>
        <dbReference type="ARBA" id="ARBA00022840"/>
    </source>
</evidence>